<dbReference type="RefSeq" id="WP_270676916.1">
    <property type="nucleotide sequence ID" value="NZ_JAQFWP010000010.1"/>
</dbReference>
<comment type="caution">
    <text evidence="2">The sequence shown here is derived from an EMBL/GenBank/DDBJ whole genome shotgun (WGS) entry which is preliminary data.</text>
</comment>
<feature type="region of interest" description="Disordered" evidence="1">
    <location>
        <begin position="540"/>
        <end position="565"/>
    </location>
</feature>
<evidence type="ECO:0000313" key="3">
    <source>
        <dbReference type="Proteomes" id="UP001165685"/>
    </source>
</evidence>
<sequence>MRLVLRHDVYRATTPTGLAFLTHHGPVSFEGTSIAAWLDRLEPFLDGRFGLEDLAARLDERHRPMLERVVGALVEAGVLRELEEGPSVGGATPEERYLGYFRESPDAAFRDHRRRTVLVVGEGPLAGAVAWACERSGAASVVSADAEPPDGDASDIVLLVSDGLDLPPARRVRERRAGSLLGYAAHLGDRAVLGPVASAAVDGASGWRRLAALRPEPVPAGAPPPPAEHLTVIANQLVQRVFRAATGLADDAERDRLTSIRYADLETAHHAFLSHPLELPPPAGPPPPGDGAAPTGERLTEDELSRRTAPLVDDHTGVFAEIAQRGYAQFPVHVSEAVVADPMALAGGPVRVVGAGPDFAAARYDAALRGYAVYGSLAVDPRRLSGGTVRGVRLLDGTPRDVPARQAFPVLDGAVRTWPVLGAAAGYSWEHAVEKGLLDHCRALAVAALRSVREPLPSLALDDMELDPLGDRYRALLHATGDPVTVLDLGGLLGVPGVLVRSGPRGTVGVCAVGTSIGAALRDALEQSLLGYQSRRHAEPAYAPPTLDPLPPHLSGPFRRGPDDAPLTLDRLSAAVAATGHDPVVVPLDHDPEVIRRMPNLLQVVLADG</sequence>
<accession>A0ABT4TIZ6</accession>
<feature type="compositionally biased region" description="Pro residues" evidence="1">
    <location>
        <begin position="542"/>
        <end position="554"/>
    </location>
</feature>
<feature type="compositionally biased region" description="Basic and acidic residues" evidence="1">
    <location>
        <begin position="298"/>
        <end position="307"/>
    </location>
</feature>
<evidence type="ECO:0000256" key="1">
    <source>
        <dbReference type="SAM" id="MobiDB-lite"/>
    </source>
</evidence>
<proteinExistence type="predicted"/>
<protein>
    <recommendedName>
        <fullName evidence="4">YcaO domain-containing protein</fullName>
    </recommendedName>
</protein>
<keyword evidence="3" id="KW-1185">Reference proteome</keyword>
<gene>
    <name evidence="2" type="ORF">O4U47_07630</name>
</gene>
<evidence type="ECO:0008006" key="4">
    <source>
        <dbReference type="Google" id="ProtNLM"/>
    </source>
</evidence>
<dbReference type="EMBL" id="JAQFWP010000010">
    <property type="protein sequence ID" value="MDA2804380.1"/>
    <property type="molecule type" value="Genomic_DNA"/>
</dbReference>
<feature type="compositionally biased region" description="Pro residues" evidence="1">
    <location>
        <begin position="278"/>
        <end position="289"/>
    </location>
</feature>
<dbReference type="Proteomes" id="UP001165685">
    <property type="component" value="Unassembled WGS sequence"/>
</dbReference>
<evidence type="ECO:0000313" key="2">
    <source>
        <dbReference type="EMBL" id="MDA2804380.1"/>
    </source>
</evidence>
<feature type="region of interest" description="Disordered" evidence="1">
    <location>
        <begin position="275"/>
        <end position="307"/>
    </location>
</feature>
<name>A0ABT4TIZ6_9ACTN</name>
<reference evidence="2" key="1">
    <citation type="submission" date="2023-01" db="EMBL/GenBank/DDBJ databases">
        <title>Draft genome sequence of Nocardiopsis sp. LSu2-4 isolated from halophytes.</title>
        <authorList>
            <person name="Duangmal K."/>
            <person name="Chantavorakit T."/>
        </authorList>
    </citation>
    <scope>NUCLEOTIDE SEQUENCE</scope>
    <source>
        <strain evidence="2">LSu2-4</strain>
    </source>
</reference>
<organism evidence="2 3">
    <name type="scientific">Nocardiopsis suaedae</name>
    <dbReference type="NCBI Taxonomy" id="3018444"/>
    <lineage>
        <taxon>Bacteria</taxon>
        <taxon>Bacillati</taxon>
        <taxon>Actinomycetota</taxon>
        <taxon>Actinomycetes</taxon>
        <taxon>Streptosporangiales</taxon>
        <taxon>Nocardiopsidaceae</taxon>
        <taxon>Nocardiopsis</taxon>
    </lineage>
</organism>